<evidence type="ECO:0000313" key="7">
    <source>
        <dbReference type="Proteomes" id="UP001430953"/>
    </source>
</evidence>
<dbReference type="InterPro" id="IPR016024">
    <property type="entry name" value="ARM-type_fold"/>
</dbReference>
<keyword evidence="3" id="KW-0539">Nucleus</keyword>
<feature type="region of interest" description="Disordered" evidence="4">
    <location>
        <begin position="704"/>
        <end position="750"/>
    </location>
</feature>
<dbReference type="PANTHER" id="PTHR34105">
    <property type="entry name" value="PROLINE-, GLUTAMIC ACID- AND LEUCINE-RICH PROTEIN 1"/>
    <property type="match status" value="1"/>
</dbReference>
<evidence type="ECO:0000256" key="1">
    <source>
        <dbReference type="ARBA" id="ARBA00004123"/>
    </source>
</evidence>
<dbReference type="PANTHER" id="PTHR34105:SF1">
    <property type="entry name" value="PROLINE-, GLUTAMIC ACID- AND LEUCINE-RICH PROTEIN 1"/>
    <property type="match status" value="1"/>
</dbReference>
<accession>A0AAW2G6I6</accession>
<sequence length="769" mass="88833">MTSMIRLVNSLDVNSKEFEWLVHDLMIDNNDVPFDNNEVHVIQNTLIKSTNSLINQTGNAFLPILDRVLPTCSKDTFSKYGLFWVVNTVKVLENIHISMKDLTLACKVLGVLVEYCKEIPELHKQISMQYVKQLINSLNGLQLDAKRGAVYYLLAVLLYHYPEVCEKFQEQIKKMILLQVDSKQENLVNASARCYILLSKATERSFKPQPSKAMYNATMYNEALLCNNLHAIIDELFSGSIEMENVDIWDQLELPSISTTDTIQYYYDQKQRFKNLCIYLSSMLSGYEAKNSVLPHDILRVLCRGLAITPLSLKNKTAFKEQMLYIILPKLHICLLKVLDAFITGFAQELIPYGATILQLFQQTLRWTNTIFENQTTFSDNKPFKNVRICVYKCLCSWLTNTGSLSGIETFGNDCFSCILKDITPERDCMLLMQQKMQHMSKRAVKRFKHSQYENSTILNNKDNSRNNRHLDADLCREALITLQNILFSGSVLLKQTFYKNVQNIVICLLYDLYLNSTEHNFYKNHNLCRLELFRVLKALQMNPHVTLAFPVQFYLEISHMAAYDIDLSIVQEAKLTSAELEKIVHPIAPTLQLPRQNPDNNVVFEEIEETVTTGSDKRNRAEKELLENVDAVPLHKRQKITPTQCEIIENKNDTEEDNRIDINKSQVDAEINKEIEEKRTENAPQEQDKVQNEKESDLAAFFNTQNEKQHKRLEDSLCTDKENNKTEKSNEISEQVEKSQSDTNGWETLDDDVIESLKLFHNEVQSDD</sequence>
<dbReference type="GO" id="GO:0005634">
    <property type="term" value="C:nucleus"/>
    <property type="evidence" value="ECO:0007669"/>
    <property type="project" value="UniProtKB-SubCell"/>
</dbReference>
<organism evidence="6 7">
    <name type="scientific">Cardiocondyla obscurior</name>
    <dbReference type="NCBI Taxonomy" id="286306"/>
    <lineage>
        <taxon>Eukaryota</taxon>
        <taxon>Metazoa</taxon>
        <taxon>Ecdysozoa</taxon>
        <taxon>Arthropoda</taxon>
        <taxon>Hexapoda</taxon>
        <taxon>Insecta</taxon>
        <taxon>Pterygota</taxon>
        <taxon>Neoptera</taxon>
        <taxon>Endopterygota</taxon>
        <taxon>Hymenoptera</taxon>
        <taxon>Apocrita</taxon>
        <taxon>Aculeata</taxon>
        <taxon>Formicoidea</taxon>
        <taxon>Formicidae</taxon>
        <taxon>Myrmicinae</taxon>
        <taxon>Cardiocondyla</taxon>
    </lineage>
</organism>
<protein>
    <recommendedName>
        <fullName evidence="5">Pre-rRNA-processing protein RIX1 N-terminal domain-containing protein</fullName>
    </recommendedName>
</protein>
<keyword evidence="7" id="KW-1185">Reference proteome</keyword>
<dbReference type="EMBL" id="JADYXP020000006">
    <property type="protein sequence ID" value="KAL0122831.1"/>
    <property type="molecule type" value="Genomic_DNA"/>
</dbReference>
<gene>
    <name evidence="6" type="ORF">PUN28_007485</name>
</gene>
<evidence type="ECO:0000313" key="6">
    <source>
        <dbReference type="EMBL" id="KAL0122831.1"/>
    </source>
</evidence>
<reference evidence="6 7" key="1">
    <citation type="submission" date="2023-03" db="EMBL/GenBank/DDBJ databases">
        <title>High recombination rates correlate with genetic variation in Cardiocondyla obscurior ants.</title>
        <authorList>
            <person name="Errbii M."/>
        </authorList>
    </citation>
    <scope>NUCLEOTIDE SEQUENCE [LARGE SCALE GENOMIC DNA]</scope>
    <source>
        <strain evidence="6">Alpha-2009</strain>
        <tissue evidence="6">Whole body</tissue>
    </source>
</reference>
<evidence type="ECO:0000256" key="4">
    <source>
        <dbReference type="SAM" id="MobiDB-lite"/>
    </source>
</evidence>
<comment type="similarity">
    <text evidence="2">Belongs to the RIX1/PELP1 family.</text>
</comment>
<dbReference type="Proteomes" id="UP001430953">
    <property type="component" value="Unassembled WGS sequence"/>
</dbReference>
<dbReference type="GO" id="GO:0006364">
    <property type="term" value="P:rRNA processing"/>
    <property type="evidence" value="ECO:0007669"/>
    <property type="project" value="TreeGrafter"/>
</dbReference>
<comment type="caution">
    <text evidence="6">The sequence shown here is derived from an EMBL/GenBank/DDBJ whole genome shotgun (WGS) entry which is preliminary data.</text>
</comment>
<evidence type="ECO:0000259" key="5">
    <source>
        <dbReference type="Pfam" id="PF08167"/>
    </source>
</evidence>
<dbReference type="Pfam" id="PF08167">
    <property type="entry name" value="RIX1"/>
    <property type="match status" value="1"/>
</dbReference>
<dbReference type="AlphaFoldDB" id="A0AAW2G6I6"/>
<name>A0AAW2G6I6_9HYME</name>
<evidence type="ECO:0000256" key="3">
    <source>
        <dbReference type="ARBA" id="ARBA00023242"/>
    </source>
</evidence>
<feature type="compositionally biased region" description="Basic and acidic residues" evidence="4">
    <location>
        <begin position="713"/>
        <end position="741"/>
    </location>
</feature>
<feature type="domain" description="Pre-rRNA-processing protein RIX1 N-terminal" evidence="5">
    <location>
        <begin position="73"/>
        <end position="184"/>
    </location>
</feature>
<dbReference type="SUPFAM" id="SSF48371">
    <property type="entry name" value="ARM repeat"/>
    <property type="match status" value="2"/>
</dbReference>
<evidence type="ECO:0000256" key="2">
    <source>
        <dbReference type="ARBA" id="ARBA00010511"/>
    </source>
</evidence>
<dbReference type="InterPro" id="IPR012583">
    <property type="entry name" value="RIX1_N"/>
</dbReference>
<comment type="subcellular location">
    <subcellularLocation>
        <location evidence="1">Nucleus</location>
    </subcellularLocation>
</comment>
<proteinExistence type="inferred from homology"/>